<evidence type="ECO:0008006" key="4">
    <source>
        <dbReference type="Google" id="ProtNLM"/>
    </source>
</evidence>
<feature type="chain" id="PRO_5046683707" description="Lipoprotein" evidence="1">
    <location>
        <begin position="21"/>
        <end position="423"/>
    </location>
</feature>
<reference evidence="2 3" key="1">
    <citation type="submission" date="2023-03" db="EMBL/GenBank/DDBJ databases">
        <title>Complete genome sequence of Tepidibacter sp. SWIR-1, isolated from a deep-sea hydrothermal vent.</title>
        <authorList>
            <person name="Li X."/>
        </authorList>
    </citation>
    <scope>NUCLEOTIDE SEQUENCE [LARGE SCALE GENOMIC DNA]</scope>
    <source>
        <strain evidence="2 3">SWIR-1</strain>
    </source>
</reference>
<keyword evidence="3" id="KW-1185">Reference proteome</keyword>
<proteinExistence type="predicted"/>
<protein>
    <recommendedName>
        <fullName evidence="4">Lipoprotein</fullName>
    </recommendedName>
</protein>
<feature type="signal peptide" evidence="1">
    <location>
        <begin position="1"/>
        <end position="20"/>
    </location>
</feature>
<keyword evidence="1" id="KW-0732">Signal</keyword>
<dbReference type="Proteomes" id="UP001222800">
    <property type="component" value="Chromosome"/>
</dbReference>
<sequence>MKKILIKIICAALLCTGCTANNSSVSGAIHEEENNTKKHIEVSNPNYKEYISTKDIIRDTSKLGGVYKKYYSKYIQYVAPNGKTITIAAQDKVTDEQILKAYNQLSFYLEDFGQYKKGEVANKMAENGAVLVMPNGADGESNISERALQGQPLYQMEVVTVGSKWYTENDYEHRDAAYEEILHMVHDYGIGLESNPGALPNLQKEIYKAMKNSLPKNKNDWGKKGLWGLGSKDWLIELEKEGSLEQEYLASVVDSYYGLWAPYTENKGGMWGIYTSKTREDIKKNDPMGYKVVSEFLPSYITYMARVDSEFSGTFKMYYDEKEPYTHKSKYLKNARLLGNKNTGLIGNSEDNVLIGNSGNNKIDGREGMDTVQFTGDSVDYEIIKKDNNIIVKDKMNRDGEDTLTGIEVLRFTDKDISISEIQ</sequence>
<dbReference type="EMBL" id="CP120733">
    <property type="protein sequence ID" value="WFD11770.1"/>
    <property type="molecule type" value="Genomic_DNA"/>
</dbReference>
<evidence type="ECO:0000313" key="2">
    <source>
        <dbReference type="EMBL" id="WFD11770.1"/>
    </source>
</evidence>
<evidence type="ECO:0000313" key="3">
    <source>
        <dbReference type="Proteomes" id="UP001222800"/>
    </source>
</evidence>
<accession>A0ABY8EIH6</accession>
<dbReference type="RefSeq" id="WP_277733928.1">
    <property type="nucleotide sequence ID" value="NZ_CP120733.1"/>
</dbReference>
<gene>
    <name evidence="2" type="ORF">P4S50_06760</name>
</gene>
<evidence type="ECO:0000256" key="1">
    <source>
        <dbReference type="SAM" id="SignalP"/>
    </source>
</evidence>
<organism evidence="2 3">
    <name type="scientific">Tepidibacter hydrothermalis</name>
    <dbReference type="NCBI Taxonomy" id="3036126"/>
    <lineage>
        <taxon>Bacteria</taxon>
        <taxon>Bacillati</taxon>
        <taxon>Bacillota</taxon>
        <taxon>Clostridia</taxon>
        <taxon>Peptostreptococcales</taxon>
        <taxon>Peptostreptococcaceae</taxon>
        <taxon>Tepidibacter</taxon>
    </lineage>
</organism>
<dbReference type="SUPFAM" id="SSF51120">
    <property type="entry name" value="beta-Roll"/>
    <property type="match status" value="1"/>
</dbReference>
<dbReference type="InterPro" id="IPR011049">
    <property type="entry name" value="Serralysin-like_metalloprot_C"/>
</dbReference>
<name>A0ABY8EIH6_9FIRM</name>